<name>A0A7X5TQ03_9GAMM</name>
<dbReference type="Proteomes" id="UP000518878">
    <property type="component" value="Unassembled WGS sequence"/>
</dbReference>
<reference evidence="1 2" key="1">
    <citation type="journal article" date="2006" name="Int. J. Syst. Evol. Microbiol.">
        <title>Dyella yeojuensis sp. nov., isolated from greenhouse soil in Korea.</title>
        <authorList>
            <person name="Kim B.Y."/>
            <person name="Weon H.Y."/>
            <person name="Lee K.H."/>
            <person name="Seok S.J."/>
            <person name="Kwon S.W."/>
            <person name="Go S.J."/>
            <person name="Stackebrandt E."/>
        </authorList>
    </citation>
    <scope>NUCLEOTIDE SEQUENCE [LARGE SCALE GENOMIC DNA]</scope>
    <source>
        <strain evidence="1 2">DSM 17673</strain>
    </source>
</reference>
<dbReference type="EMBL" id="JAAQTL010000001">
    <property type="protein sequence ID" value="NID15002.1"/>
    <property type="molecule type" value="Genomic_DNA"/>
</dbReference>
<comment type="caution">
    <text evidence="1">The sequence shown here is derived from an EMBL/GenBank/DDBJ whole genome shotgun (WGS) entry which is preliminary data.</text>
</comment>
<dbReference type="AlphaFoldDB" id="A0A7X5TQ03"/>
<accession>A0A7X5TQ03</accession>
<sequence length="53" mass="5505">MSGLCDLYDYPEHERVAIAMAVRDSLMPATAPVPLVASPPVHAVAGTSTAEVP</sequence>
<protein>
    <submittedName>
        <fullName evidence="1">Uncharacterized protein</fullName>
    </submittedName>
</protein>
<evidence type="ECO:0000313" key="1">
    <source>
        <dbReference type="EMBL" id="NID15002.1"/>
    </source>
</evidence>
<evidence type="ECO:0000313" key="2">
    <source>
        <dbReference type="Proteomes" id="UP000518878"/>
    </source>
</evidence>
<organism evidence="1 2">
    <name type="scientific">Luteibacter yeojuensis</name>
    <dbReference type="NCBI Taxonomy" id="345309"/>
    <lineage>
        <taxon>Bacteria</taxon>
        <taxon>Pseudomonadati</taxon>
        <taxon>Pseudomonadota</taxon>
        <taxon>Gammaproteobacteria</taxon>
        <taxon>Lysobacterales</taxon>
        <taxon>Rhodanobacteraceae</taxon>
        <taxon>Luteibacter</taxon>
    </lineage>
</organism>
<proteinExistence type="predicted"/>
<dbReference type="RefSeq" id="WP_166698782.1">
    <property type="nucleotide sequence ID" value="NZ_JAAQTL010000001.1"/>
</dbReference>
<gene>
    <name evidence="1" type="ORF">HBF32_05910</name>
</gene>
<keyword evidence="2" id="KW-1185">Reference proteome</keyword>